<evidence type="ECO:0000313" key="4">
    <source>
        <dbReference type="Proteomes" id="UP000549394"/>
    </source>
</evidence>
<name>A0A7I8VB44_9ANNE</name>
<gene>
    <name evidence="3" type="ORF">DGYR_LOCUS2402</name>
</gene>
<feature type="coiled-coil region" evidence="2">
    <location>
        <begin position="503"/>
        <end position="586"/>
    </location>
</feature>
<evidence type="ECO:0000313" key="3">
    <source>
        <dbReference type="EMBL" id="CAD5113403.1"/>
    </source>
</evidence>
<dbReference type="Proteomes" id="UP000549394">
    <property type="component" value="Unassembled WGS sequence"/>
</dbReference>
<dbReference type="Pfam" id="PF14922">
    <property type="entry name" value="FWWh"/>
    <property type="match status" value="1"/>
</dbReference>
<proteinExistence type="inferred from homology"/>
<organism evidence="3 4">
    <name type="scientific">Dimorphilus gyrociliatus</name>
    <dbReference type="NCBI Taxonomy" id="2664684"/>
    <lineage>
        <taxon>Eukaryota</taxon>
        <taxon>Metazoa</taxon>
        <taxon>Spiralia</taxon>
        <taxon>Lophotrochozoa</taxon>
        <taxon>Annelida</taxon>
        <taxon>Polychaeta</taxon>
        <taxon>Polychaeta incertae sedis</taxon>
        <taxon>Dinophilidae</taxon>
        <taxon>Dimorphilus</taxon>
    </lineage>
</organism>
<accession>A0A7I8VB44</accession>
<evidence type="ECO:0000256" key="2">
    <source>
        <dbReference type="SAM" id="Coils"/>
    </source>
</evidence>
<sequence>MTEPLDYTSSINYPMANGYDYGYDEKDGEYYDETDDKDLPPVPKTMEDFLRMENLEEWPQKLTSENPLDILTDKNCLGSKTDLQENIEDSTPDIENVFDVLQERVNGLSKTILYFGEKMFNYQFPSIEESKEKNLYEKEEFDSQEESYKDAFLTELSDSQIMDANKYSNRSKTLEDSMKESQKGNVKYCTFPGFKEGDLTSLPSNVEAPHVLHHVSKANEVNTGLRKFWKKIFQSEASIALLQDSVWWLFIHFFEPTRISERDKLFDRMSDSFVTLLLSIHPDLADKVFMIYPSCLAQSVFVSFQEAFPESGQMFDNSFKEDICGFVYEWITGTKPPVGSWKVWNFNRLKLPSEHRATSDEGELERLTMDIALNNRPLDVHLGFDEFLKVVENLGDKELEDSQNTTLVRNKSKINIMRPSNRRKKVDKSHVIGRGSKVEKVLFDLKGRSPLVEHFLNMKLLAEKEPPRVPRRMQRIQIIEEPENKMTYKQVINETVEKSRINKEKFMNISKETEKELAKLEKERKMMKRKIEKLQKDLLFIKDPAEARKKSEKVFSSFKQSYDDLIVMEEEKVENLEDEEDKEENFDD</sequence>
<dbReference type="PANTHER" id="PTHR33560">
    <property type="entry name" value="PROTEIN FAM227B"/>
    <property type="match status" value="1"/>
</dbReference>
<reference evidence="3 4" key="1">
    <citation type="submission" date="2020-08" db="EMBL/GenBank/DDBJ databases">
        <authorList>
            <person name="Hejnol A."/>
        </authorList>
    </citation>
    <scope>NUCLEOTIDE SEQUENCE [LARGE SCALE GENOMIC DNA]</scope>
</reference>
<dbReference type="PANTHER" id="PTHR33560:SF2">
    <property type="entry name" value="PROTEIN FAM227B"/>
    <property type="match status" value="1"/>
</dbReference>
<dbReference type="EMBL" id="CAJFCJ010000003">
    <property type="protein sequence ID" value="CAD5113403.1"/>
    <property type="molecule type" value="Genomic_DNA"/>
</dbReference>
<dbReference type="AlphaFoldDB" id="A0A7I8VB44"/>
<protein>
    <submittedName>
        <fullName evidence="3">DgyrCDS2575</fullName>
    </submittedName>
</protein>
<dbReference type="OrthoDB" id="73353at2759"/>
<dbReference type="InterPro" id="IPR029417">
    <property type="entry name" value="FAM227"/>
</dbReference>
<comment type="caution">
    <text evidence="3">The sequence shown here is derived from an EMBL/GenBank/DDBJ whole genome shotgun (WGS) entry which is preliminary data.</text>
</comment>
<keyword evidence="2" id="KW-0175">Coiled coil</keyword>
<comment type="similarity">
    <text evidence="1">Belongs to the FAM227 family.</text>
</comment>
<evidence type="ECO:0000256" key="1">
    <source>
        <dbReference type="ARBA" id="ARBA00008666"/>
    </source>
</evidence>
<keyword evidence="4" id="KW-1185">Reference proteome</keyword>